<gene>
    <name evidence="1" type="ORF">PROFUN_16217</name>
</gene>
<accession>A0A2P6MNJ3</accession>
<reference evidence="1 2" key="1">
    <citation type="journal article" date="2018" name="Genome Biol. Evol.">
        <title>Multiple Roots of Fruiting Body Formation in Amoebozoa.</title>
        <authorList>
            <person name="Hillmann F."/>
            <person name="Forbes G."/>
            <person name="Novohradska S."/>
            <person name="Ferling I."/>
            <person name="Riege K."/>
            <person name="Groth M."/>
            <person name="Westermann M."/>
            <person name="Marz M."/>
            <person name="Spaller T."/>
            <person name="Winckler T."/>
            <person name="Schaap P."/>
            <person name="Glockner G."/>
        </authorList>
    </citation>
    <scope>NUCLEOTIDE SEQUENCE [LARGE SCALE GENOMIC DNA]</scope>
    <source>
        <strain evidence="1 2">Jena</strain>
    </source>
</reference>
<dbReference type="Proteomes" id="UP000241769">
    <property type="component" value="Unassembled WGS sequence"/>
</dbReference>
<protein>
    <submittedName>
        <fullName evidence="1">Uncharacterized protein</fullName>
    </submittedName>
</protein>
<keyword evidence="2" id="KW-1185">Reference proteome</keyword>
<evidence type="ECO:0000313" key="2">
    <source>
        <dbReference type="Proteomes" id="UP000241769"/>
    </source>
</evidence>
<evidence type="ECO:0000313" key="1">
    <source>
        <dbReference type="EMBL" id="PRP73294.1"/>
    </source>
</evidence>
<name>A0A2P6MNJ3_9EUKA</name>
<proteinExistence type="predicted"/>
<comment type="caution">
    <text evidence="1">The sequence shown here is derived from an EMBL/GenBank/DDBJ whole genome shotgun (WGS) entry which is preliminary data.</text>
</comment>
<dbReference type="AlphaFoldDB" id="A0A2P6MNJ3"/>
<dbReference type="EMBL" id="MDYQ01000637">
    <property type="protein sequence ID" value="PRP73294.1"/>
    <property type="molecule type" value="Genomic_DNA"/>
</dbReference>
<dbReference type="InParanoid" id="A0A2P6MNJ3"/>
<organism evidence="1 2">
    <name type="scientific">Planoprotostelium fungivorum</name>
    <dbReference type="NCBI Taxonomy" id="1890364"/>
    <lineage>
        <taxon>Eukaryota</taxon>
        <taxon>Amoebozoa</taxon>
        <taxon>Evosea</taxon>
        <taxon>Variosea</taxon>
        <taxon>Cavosteliida</taxon>
        <taxon>Cavosteliaceae</taxon>
        <taxon>Planoprotostelium</taxon>
    </lineage>
</organism>
<sequence>MLDGEKDTVLQNKVAQSIIDAPPNRTRTSHPLKSNAIFSAERKGVAYGSIQKKAVQIRRHRAHEALIATPDGRAQGRAEEKNLVYLLRGMISVFCHFGLCPAPRNDFTSHLWIATHDPEEENAFHEERL</sequence>